<keyword evidence="1" id="KW-0732">Signal</keyword>
<comment type="caution">
    <text evidence="2">The sequence shown here is derived from an EMBL/GenBank/DDBJ whole genome shotgun (WGS) entry which is preliminary data.</text>
</comment>
<evidence type="ECO:0000313" key="2">
    <source>
        <dbReference type="EMBL" id="GJE85870.1"/>
    </source>
</evidence>
<dbReference type="SUPFAM" id="SSF51695">
    <property type="entry name" value="PLC-like phosphodiesterases"/>
    <property type="match status" value="1"/>
</dbReference>
<name>A0A9P3L8A0_9APHY</name>
<dbReference type="PANTHER" id="PTHR13593">
    <property type="match status" value="1"/>
</dbReference>
<proteinExistence type="predicted"/>
<dbReference type="PANTHER" id="PTHR13593:SF140">
    <property type="entry name" value="PLC-LIKE PHOSPHODIESTERASE"/>
    <property type="match status" value="1"/>
</dbReference>
<dbReference type="InterPro" id="IPR017946">
    <property type="entry name" value="PLC-like_Pdiesterase_TIM-brl"/>
</dbReference>
<protein>
    <submittedName>
        <fullName evidence="2">PLC-like phosphodiesterase</fullName>
    </submittedName>
</protein>
<reference evidence="2 3" key="1">
    <citation type="submission" date="2021-08" db="EMBL/GenBank/DDBJ databases">
        <title>Draft Genome Sequence of Phanerochaete sordida strain YK-624.</title>
        <authorList>
            <person name="Mori T."/>
            <person name="Dohra H."/>
            <person name="Suzuki T."/>
            <person name="Kawagishi H."/>
            <person name="Hirai H."/>
        </authorList>
    </citation>
    <scope>NUCLEOTIDE SEQUENCE [LARGE SCALE GENOMIC DNA]</scope>
    <source>
        <strain evidence="2 3">YK-624</strain>
    </source>
</reference>
<evidence type="ECO:0000313" key="3">
    <source>
        <dbReference type="Proteomes" id="UP000703269"/>
    </source>
</evidence>
<dbReference type="OrthoDB" id="7984201at2759"/>
<evidence type="ECO:0000256" key="1">
    <source>
        <dbReference type="SAM" id="SignalP"/>
    </source>
</evidence>
<dbReference type="Proteomes" id="UP000703269">
    <property type="component" value="Unassembled WGS sequence"/>
</dbReference>
<gene>
    <name evidence="2" type="ORF">PsYK624_019490</name>
</gene>
<dbReference type="GO" id="GO:0006629">
    <property type="term" value="P:lipid metabolic process"/>
    <property type="evidence" value="ECO:0007669"/>
    <property type="project" value="InterPro"/>
</dbReference>
<dbReference type="AlphaFoldDB" id="A0A9P3L8A0"/>
<dbReference type="Gene3D" id="3.20.20.190">
    <property type="entry name" value="Phosphatidylinositol (PI) phosphodiesterase"/>
    <property type="match status" value="1"/>
</dbReference>
<keyword evidence="3" id="KW-1185">Reference proteome</keyword>
<dbReference type="EMBL" id="BPQB01000003">
    <property type="protein sequence ID" value="GJE85870.1"/>
    <property type="molecule type" value="Genomic_DNA"/>
</dbReference>
<accession>A0A9P3L8A0</accession>
<sequence>MRLSSLLTPAVLSLLIPASIALSVGIQSRATTCNGSPDLCNRSFGNVTFVGAHDSYAVGINNLAANQDYDVTQQLKDGIRLLQLQAHGLNGVIQLCHTSCGLYNGGPLVDYLGKVKTWMDGNPNEVVTLLIVNSDGVDPSYFDTDFKSAGLDTMSYKPPAASMPAAAWPTLGTLIDAGTPLVTFLTTTADYTRFPYLIDEFSNVWETPFDVTTTFDCSVNRTSGDPTTQMFLINHFLDQVILGFPAPFVEQANATNSASGQNSLGEQVQQCVTDHGRVPNFLLVDFYEYGGGSVFQIAASANGVEYSPSTPIATPIPQGSGTAPTSSGTVSTTSISTGFVMSVIIGALSVV</sequence>
<feature type="chain" id="PRO_5040309375" evidence="1">
    <location>
        <begin position="22"/>
        <end position="351"/>
    </location>
</feature>
<feature type="signal peptide" evidence="1">
    <location>
        <begin position="1"/>
        <end position="21"/>
    </location>
</feature>
<dbReference type="Pfam" id="PF26146">
    <property type="entry name" value="PI-PLC_X"/>
    <property type="match status" value="1"/>
</dbReference>
<dbReference type="InterPro" id="IPR051057">
    <property type="entry name" value="PI-PLC_domain"/>
</dbReference>
<organism evidence="2 3">
    <name type="scientific">Phanerochaete sordida</name>
    <dbReference type="NCBI Taxonomy" id="48140"/>
    <lineage>
        <taxon>Eukaryota</taxon>
        <taxon>Fungi</taxon>
        <taxon>Dikarya</taxon>
        <taxon>Basidiomycota</taxon>
        <taxon>Agaricomycotina</taxon>
        <taxon>Agaricomycetes</taxon>
        <taxon>Polyporales</taxon>
        <taxon>Phanerochaetaceae</taxon>
        <taxon>Phanerochaete</taxon>
    </lineage>
</organism>
<dbReference type="GO" id="GO:0008081">
    <property type="term" value="F:phosphoric diester hydrolase activity"/>
    <property type="evidence" value="ECO:0007669"/>
    <property type="project" value="InterPro"/>
</dbReference>